<evidence type="ECO:0000259" key="11">
    <source>
        <dbReference type="PROSITE" id="PS51900"/>
    </source>
</evidence>
<evidence type="ECO:0000256" key="4">
    <source>
        <dbReference type="ARBA" id="ARBA00022829"/>
    </source>
</evidence>
<evidence type="ECO:0000256" key="8">
    <source>
        <dbReference type="ARBA" id="ARBA00023306"/>
    </source>
</evidence>
<keyword evidence="2" id="KW-0963">Cytoplasm</keyword>
<gene>
    <name evidence="12" type="ORF">Ami3637_16295</name>
</gene>
<sequence>MAEGKQIKIQNKTGKPENILKKEQDIYDQCKEIEQELPSFMNGFFAYLRGSVLPMTRLAYLNDIRFFCNYLIDSCMFKAEKVSELNSSNFESIRARDINTFLDFARRYQKEKENSIYIYENDNRSLARKKSSISVLFKYLFRDEILSKNITDGLDPIRVPKPGEREIKALTDEEVRLMLNTVSEGVGMTKKQLEFWKKTKKRDKAILVLFITYGLRLSELQQLNVDSFNFDRGEYKIYRKRGKESIMPINKSCELVIREYLEQERPSDDTLDEENREALFLSLQGRRMTERQIRELVKKYTAYALKTTQKSGYSPHKLRATAATSLIGRGEDIYDVQVLLDHENVTTTQLYAKHKENVKRDLVNNMEWELERKGEK</sequence>
<keyword evidence="3" id="KW-0132">Cell division</keyword>
<dbReference type="Pfam" id="PF00589">
    <property type="entry name" value="Phage_integrase"/>
    <property type="match status" value="1"/>
</dbReference>
<protein>
    <submittedName>
        <fullName evidence="12">Tyrosine-type recombinase/integrase</fullName>
    </submittedName>
</protein>
<evidence type="ECO:0000256" key="9">
    <source>
        <dbReference type="PROSITE-ProRule" id="PRU01248"/>
    </source>
</evidence>
<keyword evidence="8" id="KW-0131">Cell cycle</keyword>
<evidence type="ECO:0000256" key="5">
    <source>
        <dbReference type="ARBA" id="ARBA00022908"/>
    </source>
</evidence>
<keyword evidence="13" id="KW-1185">Reference proteome</keyword>
<dbReference type="GO" id="GO:0015074">
    <property type="term" value="P:DNA integration"/>
    <property type="evidence" value="ECO:0007669"/>
    <property type="project" value="UniProtKB-KW"/>
</dbReference>
<keyword evidence="7" id="KW-0233">DNA recombination</keyword>
<dbReference type="GO" id="GO:0051301">
    <property type="term" value="P:cell division"/>
    <property type="evidence" value="ECO:0007669"/>
    <property type="project" value="UniProtKB-KW"/>
</dbReference>
<evidence type="ECO:0000256" key="3">
    <source>
        <dbReference type="ARBA" id="ARBA00022618"/>
    </source>
</evidence>
<feature type="domain" description="Tyr recombinase" evidence="10">
    <location>
        <begin position="165"/>
        <end position="367"/>
    </location>
</feature>
<proteinExistence type="predicted"/>
<keyword evidence="4" id="KW-0159">Chromosome partition</keyword>
<dbReference type="GO" id="GO:0007059">
    <property type="term" value="P:chromosome segregation"/>
    <property type="evidence" value="ECO:0007669"/>
    <property type="project" value="UniProtKB-KW"/>
</dbReference>
<dbReference type="InterPro" id="IPR044068">
    <property type="entry name" value="CB"/>
</dbReference>
<dbReference type="SUPFAM" id="SSF56349">
    <property type="entry name" value="DNA breaking-rejoining enzymes"/>
    <property type="match status" value="1"/>
</dbReference>
<dbReference type="EMBL" id="CP047591">
    <property type="protein sequence ID" value="QHI73730.1"/>
    <property type="molecule type" value="Genomic_DNA"/>
</dbReference>
<evidence type="ECO:0000256" key="6">
    <source>
        <dbReference type="ARBA" id="ARBA00023125"/>
    </source>
</evidence>
<evidence type="ECO:0000256" key="2">
    <source>
        <dbReference type="ARBA" id="ARBA00022490"/>
    </source>
</evidence>
<dbReference type="GO" id="GO:0006310">
    <property type="term" value="P:DNA recombination"/>
    <property type="evidence" value="ECO:0007669"/>
    <property type="project" value="UniProtKB-KW"/>
</dbReference>
<dbReference type="InterPro" id="IPR013762">
    <property type="entry name" value="Integrase-like_cat_sf"/>
</dbReference>
<dbReference type="Proteomes" id="UP000463883">
    <property type="component" value="Chromosome"/>
</dbReference>
<dbReference type="AlphaFoldDB" id="A0A6P1MGB1"/>
<keyword evidence="6 9" id="KW-0238">DNA-binding</keyword>
<keyword evidence="5" id="KW-0229">DNA integration</keyword>
<dbReference type="GO" id="GO:0003677">
    <property type="term" value="F:DNA binding"/>
    <property type="evidence" value="ECO:0007669"/>
    <property type="project" value="UniProtKB-UniRule"/>
</dbReference>
<dbReference type="PANTHER" id="PTHR30349">
    <property type="entry name" value="PHAGE INTEGRASE-RELATED"/>
    <property type="match status" value="1"/>
</dbReference>
<organism evidence="12 13">
    <name type="scientific">Aminipila terrae</name>
    <dbReference type="NCBI Taxonomy" id="2697030"/>
    <lineage>
        <taxon>Bacteria</taxon>
        <taxon>Bacillati</taxon>
        <taxon>Bacillota</taxon>
        <taxon>Clostridia</taxon>
        <taxon>Peptostreptococcales</taxon>
        <taxon>Anaerovoracaceae</taxon>
        <taxon>Aminipila</taxon>
    </lineage>
</organism>
<dbReference type="GO" id="GO:0005737">
    <property type="term" value="C:cytoplasm"/>
    <property type="evidence" value="ECO:0007669"/>
    <property type="project" value="UniProtKB-SubCell"/>
</dbReference>
<dbReference type="InterPro" id="IPR010998">
    <property type="entry name" value="Integrase_recombinase_N"/>
</dbReference>
<dbReference type="InterPro" id="IPR011010">
    <property type="entry name" value="DNA_brk_join_enz"/>
</dbReference>
<dbReference type="PROSITE" id="PS51898">
    <property type="entry name" value="TYR_RECOMBINASE"/>
    <property type="match status" value="1"/>
</dbReference>
<evidence type="ECO:0000313" key="12">
    <source>
        <dbReference type="EMBL" id="QHI73730.1"/>
    </source>
</evidence>
<accession>A0A6P1MGB1</accession>
<evidence type="ECO:0000259" key="10">
    <source>
        <dbReference type="PROSITE" id="PS51898"/>
    </source>
</evidence>
<dbReference type="InterPro" id="IPR002104">
    <property type="entry name" value="Integrase_catalytic"/>
</dbReference>
<dbReference type="RefSeq" id="WP_162363495.1">
    <property type="nucleotide sequence ID" value="NZ_CP047591.1"/>
</dbReference>
<name>A0A6P1MGB1_9FIRM</name>
<dbReference type="PANTHER" id="PTHR30349:SF77">
    <property type="entry name" value="TYROSINE RECOMBINASE XERC"/>
    <property type="match status" value="1"/>
</dbReference>
<evidence type="ECO:0000256" key="1">
    <source>
        <dbReference type="ARBA" id="ARBA00004496"/>
    </source>
</evidence>
<dbReference type="InterPro" id="IPR050090">
    <property type="entry name" value="Tyrosine_recombinase_XerCD"/>
</dbReference>
<comment type="subcellular location">
    <subcellularLocation>
        <location evidence="1">Cytoplasm</location>
    </subcellularLocation>
</comment>
<dbReference type="PROSITE" id="PS51900">
    <property type="entry name" value="CB"/>
    <property type="match status" value="1"/>
</dbReference>
<dbReference type="KEGG" id="amic:Ami3637_16295"/>
<reference evidence="12 13" key="1">
    <citation type="submission" date="2020-01" db="EMBL/GenBank/DDBJ databases">
        <title>Genomic analysis of Aminipila sp. CBA3637.</title>
        <authorList>
            <person name="Kim Y.B."/>
            <person name="Roh S.W."/>
        </authorList>
    </citation>
    <scope>NUCLEOTIDE SEQUENCE [LARGE SCALE GENOMIC DNA]</scope>
    <source>
        <strain evidence="12 13">CBA3637</strain>
    </source>
</reference>
<dbReference type="Gene3D" id="1.10.443.10">
    <property type="entry name" value="Intergrase catalytic core"/>
    <property type="match status" value="1"/>
</dbReference>
<evidence type="ECO:0000256" key="7">
    <source>
        <dbReference type="ARBA" id="ARBA00023172"/>
    </source>
</evidence>
<evidence type="ECO:0000313" key="13">
    <source>
        <dbReference type="Proteomes" id="UP000463883"/>
    </source>
</evidence>
<dbReference type="Gene3D" id="1.10.150.130">
    <property type="match status" value="1"/>
</dbReference>
<feature type="domain" description="Core-binding (CB)" evidence="11">
    <location>
        <begin position="35"/>
        <end position="141"/>
    </location>
</feature>